<dbReference type="AlphaFoldDB" id="A0A4Z1TBV4"/>
<evidence type="ECO:0000313" key="5">
    <source>
        <dbReference type="Proteomes" id="UP000315496"/>
    </source>
</evidence>
<organism evidence="4 5">
    <name type="scientific">Giardia muris</name>
    <dbReference type="NCBI Taxonomy" id="5742"/>
    <lineage>
        <taxon>Eukaryota</taxon>
        <taxon>Metamonada</taxon>
        <taxon>Diplomonadida</taxon>
        <taxon>Hexamitidae</taxon>
        <taxon>Giardiinae</taxon>
        <taxon>Giardia</taxon>
    </lineage>
</organism>
<gene>
    <name evidence="4" type="ORF">GMRT_15374</name>
</gene>
<keyword evidence="1" id="KW-0547">Nucleotide-binding</keyword>
<dbReference type="InterPro" id="IPR011009">
    <property type="entry name" value="Kinase-like_dom_sf"/>
</dbReference>
<evidence type="ECO:0000256" key="1">
    <source>
        <dbReference type="ARBA" id="ARBA00022741"/>
    </source>
</evidence>
<dbReference type="EMBL" id="VDLU01000001">
    <property type="protein sequence ID" value="TNJ30727.1"/>
    <property type="molecule type" value="Genomic_DNA"/>
</dbReference>
<dbReference type="PANTHER" id="PTHR24056:SF400">
    <property type="entry name" value="KINASE, PUTATIVE-RELATED"/>
    <property type="match status" value="1"/>
</dbReference>
<dbReference type="GO" id="GO:0005524">
    <property type="term" value="F:ATP binding"/>
    <property type="evidence" value="ECO:0007669"/>
    <property type="project" value="UniProtKB-KW"/>
</dbReference>
<proteinExistence type="predicted"/>
<protein>
    <submittedName>
        <fullName evidence="4">Kinase, CMGC CMGC-GL1</fullName>
    </submittedName>
</protein>
<accession>A0A4Z1TBV4</accession>
<reference evidence="4 5" key="1">
    <citation type="submission" date="2019-05" db="EMBL/GenBank/DDBJ databases">
        <title>The compact genome of Giardia muris reveals important steps in the evolution of intestinal protozoan parasites.</title>
        <authorList>
            <person name="Xu F."/>
            <person name="Jimenez-Gonzalez A."/>
            <person name="Einarsson E."/>
            <person name="Astvaldsson A."/>
            <person name="Peirasmaki D."/>
            <person name="Eckmann L."/>
            <person name="Andersson J.O."/>
            <person name="Svard S.G."/>
            <person name="Jerlstrom-Hultqvist J."/>
        </authorList>
    </citation>
    <scope>NUCLEOTIDE SEQUENCE [LARGE SCALE GENOMIC DNA]</scope>
    <source>
        <strain evidence="4 5">Roberts-Thomson</strain>
    </source>
</reference>
<dbReference type="Proteomes" id="UP000315496">
    <property type="component" value="Chromosome 1"/>
</dbReference>
<dbReference type="GO" id="GO:0005634">
    <property type="term" value="C:nucleus"/>
    <property type="evidence" value="ECO:0007669"/>
    <property type="project" value="TreeGrafter"/>
</dbReference>
<keyword evidence="5" id="KW-1185">Reference proteome</keyword>
<dbReference type="InterPro" id="IPR000719">
    <property type="entry name" value="Prot_kinase_dom"/>
</dbReference>
<dbReference type="Gene3D" id="1.10.510.10">
    <property type="entry name" value="Transferase(Phosphotransferase) domain 1"/>
    <property type="match status" value="1"/>
</dbReference>
<keyword evidence="4" id="KW-0808">Transferase</keyword>
<dbReference type="GO" id="GO:0004674">
    <property type="term" value="F:protein serine/threonine kinase activity"/>
    <property type="evidence" value="ECO:0007669"/>
    <property type="project" value="TreeGrafter"/>
</dbReference>
<dbReference type="InterPro" id="IPR050108">
    <property type="entry name" value="CDK"/>
</dbReference>
<dbReference type="PANTHER" id="PTHR24056">
    <property type="entry name" value="CELL DIVISION PROTEIN KINASE"/>
    <property type="match status" value="1"/>
</dbReference>
<dbReference type="OrthoDB" id="4062651at2759"/>
<evidence type="ECO:0000313" key="4">
    <source>
        <dbReference type="EMBL" id="TNJ30727.1"/>
    </source>
</evidence>
<dbReference type="SUPFAM" id="SSF56112">
    <property type="entry name" value="Protein kinase-like (PK-like)"/>
    <property type="match status" value="1"/>
</dbReference>
<name>A0A4Z1TBV4_GIAMU</name>
<dbReference type="VEuPathDB" id="GiardiaDB:GMRT_15374"/>
<comment type="caution">
    <text evidence="4">The sequence shown here is derived from an EMBL/GenBank/DDBJ whole genome shotgun (WGS) entry which is preliminary data.</text>
</comment>
<dbReference type="PROSITE" id="PS50011">
    <property type="entry name" value="PROTEIN_KINASE_DOM"/>
    <property type="match status" value="1"/>
</dbReference>
<dbReference type="Pfam" id="PF00069">
    <property type="entry name" value="Pkinase"/>
    <property type="match status" value="2"/>
</dbReference>
<evidence type="ECO:0000259" key="3">
    <source>
        <dbReference type="PROSITE" id="PS50011"/>
    </source>
</evidence>
<sequence length="577" mass="65719">MFDTPTEFSIGPYRLELRPRAQGGYGKIYKGYHTSEPRIPLAFKELSTKGEGHGLLGRVQYKEIAVFVALGEAFLRRPTLNLKDPTLNDIYVDFPLLQLIDIVDGCMAKVGTGWCGEIESVRNSLFLVVPYCELDMRQFMLRGYLHEYTWEDVYYLSFTVLRSVAIMHTLGWSHRDLKPENLLLTEDGQLLLCDFGMARYERPLDIRTGYSYSYDYRGRIAHDDCSKSHQIPYKSFDTDTIITADGLTAGTTGICGTIWWRSPEQIIGSLTEIAGFTSDAWSLGCILAELFFERPIFKSYSKEELAGSGEALAMIGYFTPLVDYSSRLTHLSRKERDETFCAYIDMRRKIIDPERLAFLKGLSRDKIDIVLATYEAGKEPELKKTSLELDLTEEQVQLILLNRRVFALENVPEYLLSTSLFSMPQLIFFLMILRFSSDTGIERALISRPQTTDELKTILNVSERSLHLYRLYSQMVAKMLDPCPAQRLLPTEAVRSSLYDCLQNYHMYQVPRKAAATSASLHTNSKGPCSAIDNHNCLKKLLLLSGVTSDEKLRLVTLIQALPVSPFVRLVWEECTL</sequence>
<dbReference type="SMART" id="SM00220">
    <property type="entry name" value="S_TKc"/>
    <property type="match status" value="1"/>
</dbReference>
<keyword evidence="2" id="KW-0067">ATP-binding</keyword>
<evidence type="ECO:0000256" key="2">
    <source>
        <dbReference type="ARBA" id="ARBA00022840"/>
    </source>
</evidence>
<keyword evidence="4" id="KW-0418">Kinase</keyword>
<feature type="domain" description="Protein kinase" evidence="3">
    <location>
        <begin position="14"/>
        <end position="396"/>
    </location>
</feature>